<proteinExistence type="predicted"/>
<dbReference type="AlphaFoldDB" id="A0AAV9J4A6"/>
<protein>
    <submittedName>
        <fullName evidence="2">Uncharacterized protein</fullName>
    </submittedName>
</protein>
<accession>A0AAV9J4A6</accession>
<feature type="compositionally biased region" description="Gly residues" evidence="1">
    <location>
        <begin position="494"/>
        <end position="508"/>
    </location>
</feature>
<keyword evidence="3" id="KW-1185">Reference proteome</keyword>
<feature type="region of interest" description="Disordered" evidence="1">
    <location>
        <begin position="383"/>
        <end position="425"/>
    </location>
</feature>
<feature type="compositionally biased region" description="Low complexity" evidence="1">
    <location>
        <begin position="509"/>
        <end position="522"/>
    </location>
</feature>
<evidence type="ECO:0000256" key="1">
    <source>
        <dbReference type="SAM" id="MobiDB-lite"/>
    </source>
</evidence>
<dbReference type="Proteomes" id="UP001324427">
    <property type="component" value="Unassembled WGS sequence"/>
</dbReference>
<sequence length="577" mass="63987">MSRREQKAELLARAYEKVLIRIHLDNPAVPAVPAEIAAQILRYLGVGIPAPQQAPLTPPSASISREHLALSPPRNGSSPFMALPSELRRSIFATSLSERETVVLPTCNDEHQPKQAADETAKPPRNRTSDLMVINMVICREIATVVYEERTFTIHVHEGIKNGGIEFLNVGRQPLQYKDNISDRRFVKFRQGEDFGFDRLKKIRIDIYPSDEDNRLISMNTYYMNLALVALLERADGDDKKKMNRITSLTICFVSKRAGGAEKQGRRVIMNAETYWWDAVSNTPRMTSIHETSNVELVLLPFSRLRSHNVRIELPPKLNSHAGTLAFVNRLENTIKGSTLADMMDDRFQHLLEAGREAYDEHVTKTLYGNKKYRHVPKLSEADMQEDEQDAAKHDLSPNTKRAGGNMKRHKRGDEDEDEGEDEDGMARLPFQGEFAVTDADEDEQLQLALARSLQTQHQQRARPPPTLGSFASPGRQLGSGREPPRNFLAGRGSFAGRGLSEGLGSSAGQGSSAAQGSFTGQGHVMGGTTAWARSIGDESMSARYHRRLLPGTVTSTYLASSVDGAGDAESEKSRDG</sequence>
<gene>
    <name evidence="2" type="ORF">LTR36_010403</name>
</gene>
<evidence type="ECO:0000313" key="2">
    <source>
        <dbReference type="EMBL" id="KAK4539750.1"/>
    </source>
</evidence>
<feature type="region of interest" description="Disordered" evidence="1">
    <location>
        <begin position="453"/>
        <end position="522"/>
    </location>
</feature>
<reference evidence="2 3" key="1">
    <citation type="submission" date="2021-11" db="EMBL/GenBank/DDBJ databases">
        <title>Black yeast isolated from Biological Soil Crust.</title>
        <authorList>
            <person name="Kurbessoian T."/>
        </authorList>
    </citation>
    <scope>NUCLEOTIDE SEQUENCE [LARGE SCALE GENOMIC DNA]</scope>
    <source>
        <strain evidence="2 3">CCFEE 5522</strain>
    </source>
</reference>
<organism evidence="2 3">
    <name type="scientific">Oleoguttula mirabilis</name>
    <dbReference type="NCBI Taxonomy" id="1507867"/>
    <lineage>
        <taxon>Eukaryota</taxon>
        <taxon>Fungi</taxon>
        <taxon>Dikarya</taxon>
        <taxon>Ascomycota</taxon>
        <taxon>Pezizomycotina</taxon>
        <taxon>Dothideomycetes</taxon>
        <taxon>Dothideomycetidae</taxon>
        <taxon>Mycosphaerellales</taxon>
        <taxon>Teratosphaeriaceae</taxon>
        <taxon>Oleoguttula</taxon>
    </lineage>
</organism>
<comment type="caution">
    <text evidence="2">The sequence shown here is derived from an EMBL/GenBank/DDBJ whole genome shotgun (WGS) entry which is preliminary data.</text>
</comment>
<evidence type="ECO:0000313" key="3">
    <source>
        <dbReference type="Proteomes" id="UP001324427"/>
    </source>
</evidence>
<feature type="compositionally biased region" description="Acidic residues" evidence="1">
    <location>
        <begin position="415"/>
        <end position="424"/>
    </location>
</feature>
<name>A0AAV9J4A6_9PEZI</name>
<dbReference type="EMBL" id="JAVFHQ010000084">
    <property type="protein sequence ID" value="KAK4539750.1"/>
    <property type="molecule type" value="Genomic_DNA"/>
</dbReference>